<dbReference type="STRING" id="1160509.A0A3N4HLB0"/>
<evidence type="ECO:0000313" key="2">
    <source>
        <dbReference type="EMBL" id="RPA74559.1"/>
    </source>
</evidence>
<accession>A0A3N4HLB0</accession>
<gene>
    <name evidence="2" type="ORF">BJ508DRAFT_332969</name>
</gene>
<feature type="region of interest" description="Disordered" evidence="1">
    <location>
        <begin position="263"/>
        <end position="342"/>
    </location>
</feature>
<evidence type="ECO:0000313" key="3">
    <source>
        <dbReference type="Proteomes" id="UP000275078"/>
    </source>
</evidence>
<feature type="compositionally biased region" description="Polar residues" evidence="1">
    <location>
        <begin position="263"/>
        <end position="281"/>
    </location>
</feature>
<dbReference type="Proteomes" id="UP000275078">
    <property type="component" value="Unassembled WGS sequence"/>
</dbReference>
<reference evidence="2 3" key="1">
    <citation type="journal article" date="2018" name="Nat. Ecol. Evol.">
        <title>Pezizomycetes genomes reveal the molecular basis of ectomycorrhizal truffle lifestyle.</title>
        <authorList>
            <person name="Murat C."/>
            <person name="Payen T."/>
            <person name="Noel B."/>
            <person name="Kuo A."/>
            <person name="Morin E."/>
            <person name="Chen J."/>
            <person name="Kohler A."/>
            <person name="Krizsan K."/>
            <person name="Balestrini R."/>
            <person name="Da Silva C."/>
            <person name="Montanini B."/>
            <person name="Hainaut M."/>
            <person name="Levati E."/>
            <person name="Barry K.W."/>
            <person name="Belfiori B."/>
            <person name="Cichocki N."/>
            <person name="Clum A."/>
            <person name="Dockter R.B."/>
            <person name="Fauchery L."/>
            <person name="Guy J."/>
            <person name="Iotti M."/>
            <person name="Le Tacon F."/>
            <person name="Lindquist E.A."/>
            <person name="Lipzen A."/>
            <person name="Malagnac F."/>
            <person name="Mello A."/>
            <person name="Molinier V."/>
            <person name="Miyauchi S."/>
            <person name="Poulain J."/>
            <person name="Riccioni C."/>
            <person name="Rubini A."/>
            <person name="Sitrit Y."/>
            <person name="Splivallo R."/>
            <person name="Traeger S."/>
            <person name="Wang M."/>
            <person name="Zifcakova L."/>
            <person name="Wipf D."/>
            <person name="Zambonelli A."/>
            <person name="Paolocci F."/>
            <person name="Nowrousian M."/>
            <person name="Ottonello S."/>
            <person name="Baldrian P."/>
            <person name="Spatafora J.W."/>
            <person name="Henrissat B."/>
            <person name="Nagy L.G."/>
            <person name="Aury J.M."/>
            <person name="Wincker P."/>
            <person name="Grigoriev I.V."/>
            <person name="Bonfante P."/>
            <person name="Martin F.M."/>
        </authorList>
    </citation>
    <scope>NUCLEOTIDE SEQUENCE [LARGE SCALE GENOMIC DNA]</scope>
    <source>
        <strain evidence="2 3">RN42</strain>
    </source>
</reference>
<name>A0A3N4HLB0_ASCIM</name>
<keyword evidence="3" id="KW-1185">Reference proteome</keyword>
<proteinExistence type="predicted"/>
<protein>
    <submittedName>
        <fullName evidence="2">Uncharacterized protein</fullName>
    </submittedName>
</protein>
<feature type="compositionally biased region" description="Low complexity" evidence="1">
    <location>
        <begin position="323"/>
        <end position="336"/>
    </location>
</feature>
<evidence type="ECO:0000256" key="1">
    <source>
        <dbReference type="SAM" id="MobiDB-lite"/>
    </source>
</evidence>
<dbReference type="AlphaFoldDB" id="A0A3N4HLB0"/>
<organism evidence="2 3">
    <name type="scientific">Ascobolus immersus RN42</name>
    <dbReference type="NCBI Taxonomy" id="1160509"/>
    <lineage>
        <taxon>Eukaryota</taxon>
        <taxon>Fungi</taxon>
        <taxon>Dikarya</taxon>
        <taxon>Ascomycota</taxon>
        <taxon>Pezizomycotina</taxon>
        <taxon>Pezizomycetes</taxon>
        <taxon>Pezizales</taxon>
        <taxon>Ascobolaceae</taxon>
        <taxon>Ascobolus</taxon>
    </lineage>
</organism>
<dbReference type="PANTHER" id="PTHR35391:SF7">
    <property type="entry name" value="C2H2-TYPE DOMAIN-CONTAINING PROTEIN"/>
    <property type="match status" value="1"/>
</dbReference>
<dbReference type="EMBL" id="ML119787">
    <property type="protein sequence ID" value="RPA74559.1"/>
    <property type="molecule type" value="Genomic_DNA"/>
</dbReference>
<dbReference type="OrthoDB" id="6133115at2759"/>
<sequence>MLRQTPRTRKKLRSSVKKFTEIIAISSDLVGRPASNRLHLSRLDISHLDDELGRLRVWIGNIGGERRGHGSLEYRLREAPLLYENVHKTLDDIEEDANEILDIVSGKRLPYEQQLREGPGFEVTDDDDIDGAGDLNSALGSELENHEEVAEVQERISSIESAIDDLYKTAVYIRNPNSTIRYSKALTSQSLDSKTKNLLEQYRKFDIGHTREFFKFHRQLAGTEEMDIDSIKDEALIERLGGAITRRRHQFRYWRAHRDRLSGFNSQEGESGERTSSSQFQAMEANPPKMGNDQDHEDSTGRDTPQGGAGLVFEQRGSGGPQTGSTTHVTTTDATTFRPSARPESCYSESVISYATTTRGGDAVRFPPPPDGNKEFECPYCFTICPRRYRQKGAWK</sequence>
<dbReference type="PANTHER" id="PTHR35391">
    <property type="entry name" value="C2H2-TYPE DOMAIN-CONTAINING PROTEIN-RELATED"/>
    <property type="match status" value="1"/>
</dbReference>
<feature type="compositionally biased region" description="Basic and acidic residues" evidence="1">
    <location>
        <begin position="292"/>
        <end position="301"/>
    </location>
</feature>